<keyword evidence="1" id="KW-1133">Transmembrane helix</keyword>
<evidence type="ECO:0000256" key="1">
    <source>
        <dbReference type="SAM" id="Phobius"/>
    </source>
</evidence>
<evidence type="ECO:0000313" key="3">
    <source>
        <dbReference type="Proteomes" id="UP000027284"/>
    </source>
</evidence>
<dbReference type="InterPro" id="IPR046107">
    <property type="entry name" value="DUF6044"/>
</dbReference>
<dbReference type="PANTHER" id="PTHR38454">
    <property type="entry name" value="INTEGRAL MEMBRANE PROTEIN-RELATED"/>
    <property type="match status" value="1"/>
</dbReference>
<comment type="caution">
    <text evidence="2">The sequence shown here is derived from an EMBL/GenBank/DDBJ whole genome shotgun (WGS) entry which is preliminary data.</text>
</comment>
<keyword evidence="1" id="KW-0472">Membrane</keyword>
<feature type="transmembrane region" description="Helical" evidence="1">
    <location>
        <begin position="414"/>
        <end position="433"/>
    </location>
</feature>
<dbReference type="AlphaFoldDB" id="A0A062XUU6"/>
<feature type="transmembrane region" description="Helical" evidence="1">
    <location>
        <begin position="227"/>
        <end position="244"/>
    </location>
</feature>
<organism evidence="2 3">
    <name type="scientific">Thermoanaerobaculum aquaticum</name>
    <dbReference type="NCBI Taxonomy" id="1312852"/>
    <lineage>
        <taxon>Bacteria</taxon>
        <taxon>Pseudomonadati</taxon>
        <taxon>Acidobacteriota</taxon>
        <taxon>Thermoanaerobaculia</taxon>
        <taxon>Thermoanaerobaculales</taxon>
        <taxon>Thermoanaerobaculaceae</taxon>
        <taxon>Thermoanaerobaculum</taxon>
    </lineage>
</organism>
<dbReference type="EMBL" id="JMFG01000006">
    <property type="protein sequence ID" value="KDA54638.1"/>
    <property type="molecule type" value="Genomic_DNA"/>
</dbReference>
<dbReference type="InterPro" id="IPR018580">
    <property type="entry name" value="Uncharacterised_YfhO"/>
</dbReference>
<feature type="transmembrane region" description="Helical" evidence="1">
    <location>
        <begin position="349"/>
        <end position="365"/>
    </location>
</feature>
<name>A0A062XUU6_9BACT</name>
<gene>
    <name evidence="2" type="ORF">EG19_10790</name>
</gene>
<dbReference type="Pfam" id="PF19510">
    <property type="entry name" value="DUF6044"/>
    <property type="match status" value="1"/>
</dbReference>
<feature type="transmembrane region" description="Helical" evidence="1">
    <location>
        <begin position="715"/>
        <end position="735"/>
    </location>
</feature>
<feature type="transmembrane region" description="Helical" evidence="1">
    <location>
        <begin position="256"/>
        <end position="275"/>
    </location>
</feature>
<feature type="transmembrane region" description="Helical" evidence="1">
    <location>
        <begin position="26"/>
        <end position="48"/>
    </location>
</feature>
<evidence type="ECO:0008006" key="4">
    <source>
        <dbReference type="Google" id="ProtNLM"/>
    </source>
</evidence>
<protein>
    <recommendedName>
        <fullName evidence="4">YfhO family protein</fullName>
    </recommendedName>
</protein>
<feature type="transmembrane region" description="Helical" evidence="1">
    <location>
        <begin position="181"/>
        <end position="197"/>
    </location>
</feature>
<dbReference type="Pfam" id="PF09586">
    <property type="entry name" value="YfhO"/>
    <property type="match status" value="1"/>
</dbReference>
<keyword evidence="1" id="KW-0812">Transmembrane</keyword>
<dbReference type="Proteomes" id="UP000027284">
    <property type="component" value="Unassembled WGS sequence"/>
</dbReference>
<feature type="transmembrane region" description="Helical" evidence="1">
    <location>
        <begin position="130"/>
        <end position="151"/>
    </location>
</feature>
<feature type="transmembrane region" description="Helical" evidence="1">
    <location>
        <begin position="385"/>
        <end position="402"/>
    </location>
</feature>
<accession>A0A062XUU6</accession>
<dbReference type="PANTHER" id="PTHR38454:SF1">
    <property type="entry name" value="INTEGRAL MEMBRANE PROTEIN"/>
    <property type="match status" value="1"/>
</dbReference>
<sequence>MIRKRYPATLDSLPPRTKHARQARKFLPAVGLALVLAAIFGFSAHHLYLVVPGVLSPAPAGLHHRVGSREQSDLPLQFAVWWEEVRRLVKAGEPPWISDRIGGGVPLFANGQTGLPWPLQLPVWLWGPEVGTSVMAVLKVLAAFFGMWVWLSRLGCGPPARWFGALSFSLSLNFFSWLPVPLTWVVAATPWAFWLLARTLRGQGKAGAALAVLLGTLLGWSTHPETAAFLALALALAGFVLSWGRFRRLRRLLPPLAIAGLIGLGFGLPVILTVLDSAKFHAVLSPAEGLSWHDKLRLASLLWVPFRLGHPADWNFAFPFPHAPVALACGSVAWLLLLAGETRTRHRRWVLALASVAVFAVGLFFELPGFREVGRALPVLRHMTWPRVAFLLPFCLIAMAALRFPKRPIPTRRLTLAWLVVQGVVLVLTLASIPGTGPRVWPTVAVPTLAAGLLALRRGVLLPLLAALEAGFWSFSVLPVSRLAPENPVASLLARWVQPGERVLAVGHVVPANLLARMGFSDLRSHDPVRPRSLAALHAALGARGEDLPGPITTPWAGLAGAWGVRWLLSGPEGLASPWDQGWEEVDRNEHLRLYRNRRFLPVLRLATRALPLPGEASQGQWEGLDFAHTAVVSPPPVLSGEGELEIVEKRPWRVRVQVQASGPVLAVFHAPRAPGWQAYLDGHPVPLVTANLGAMGVVVPQGTHEVMWRYGPPGLGVGLALGFLGFAAAGVYALRGRRHAVC</sequence>
<evidence type="ECO:0000313" key="2">
    <source>
        <dbReference type="EMBL" id="KDA54638.1"/>
    </source>
</evidence>
<keyword evidence="3" id="KW-1185">Reference proteome</keyword>
<reference evidence="2 3" key="1">
    <citation type="submission" date="2014-04" db="EMBL/GenBank/DDBJ databases">
        <title>The Genome Sequence of Thermoanaerobaculum aquaticum MP-01, The First Cultivated Group 23 Acidobacterium.</title>
        <authorList>
            <person name="Stamps B.W."/>
            <person name="Losey N.A."/>
            <person name="Lawson P.A."/>
            <person name="Stevenson B.S."/>
        </authorList>
    </citation>
    <scope>NUCLEOTIDE SEQUENCE [LARGE SCALE GENOMIC DNA]</scope>
    <source>
        <strain evidence="2 3">MP-01</strain>
    </source>
</reference>
<proteinExistence type="predicted"/>
<dbReference type="STRING" id="1312852.EG19_10790"/>
<feature type="transmembrane region" description="Helical" evidence="1">
    <location>
        <begin position="316"/>
        <end position="337"/>
    </location>
</feature>